<keyword evidence="2" id="KW-1185">Reference proteome</keyword>
<protein>
    <submittedName>
        <fullName evidence="1">Uncharacterized protein</fullName>
    </submittedName>
</protein>
<evidence type="ECO:0000313" key="2">
    <source>
        <dbReference type="Proteomes" id="UP001234202"/>
    </source>
</evidence>
<sequence>MATFRDIKTALKEPITQLSDLEHHLTAVTDLIHSRGSSSSSGNVSKVSSSSSSFEKNIAAIQALLLESVLPTWSAVIEQDEGVKRLLEECFAPATTILDGSESTKDRKLLATVYSSYQNLSIALSNPATSPQLYPLLISLTATLADRYSIRDLWRYSRPSTSSNGFGGDYIWEQVVKLLMALPARVMNVYGKAKEAGVRAMNVEEVDLLSGQIYFDKLVRDLEQLFVETSQSYTEQAGLLNPPTPASSIDPRPSFFTPIFPSLLRHLSTDDTVSARDGRDINATNLRYAEGFWPTLLSELQASDIGALAWSFLLHLNKGIHTSTTPNRDIIQAAEYLERFLGPPAEPLSKSKGKQKAGSGPTPAQRTTEIWDSVLETLLMRGKGRESGGEEAVEIRCRIVVCWAAKGGDVAIKSLIERVMETWCDPKSVKYSLFAWQLYISQLLLLALSRLPPYHPYLLQLSFQPSFLTSMQAYLSHSDSSMRRLGMLVAEVLSELTIPDSSDQPSSQGKKNPRNGKEKDAEVEELEKMLQNLGDGDDDANVPKDLPPSKQRRRLQFGKEIWDGFGQGKEECRRLRSLVGLRDENAQVEDEEAAKDQDSRIEKHDWKLLGWDTAVETHPSPQILQEQPKTQQRGRSPSPKPNIGRRKAHQQEPDSDDESLSGYSSSGDSSRSPSPTPSYLDEIANDPMANTSMRAKIQRPVYIIQLIELLRTREEPDKLEVGLKWGESLIRRKRHFGKELEENSIFLCQVLCALSDPYDLAEFEERRQSMLVALTACVPKRVAP</sequence>
<gene>
    <name evidence="1" type="ORF">QFC24_006168</name>
</gene>
<dbReference type="EMBL" id="JASBWV010000028">
    <property type="protein sequence ID" value="KAJ9118515.1"/>
    <property type="molecule type" value="Genomic_DNA"/>
</dbReference>
<evidence type="ECO:0000313" key="1">
    <source>
        <dbReference type="EMBL" id="KAJ9118515.1"/>
    </source>
</evidence>
<reference evidence="1" key="1">
    <citation type="submission" date="2023-04" db="EMBL/GenBank/DDBJ databases">
        <title>Draft Genome sequencing of Naganishia species isolated from polar environments using Oxford Nanopore Technology.</title>
        <authorList>
            <person name="Leo P."/>
            <person name="Venkateswaran K."/>
        </authorList>
    </citation>
    <scope>NUCLEOTIDE SEQUENCE</scope>
    <source>
        <strain evidence="1">DBVPG 5303</strain>
    </source>
</reference>
<organism evidence="1 2">
    <name type="scientific">Naganishia onofrii</name>
    <dbReference type="NCBI Taxonomy" id="1851511"/>
    <lineage>
        <taxon>Eukaryota</taxon>
        <taxon>Fungi</taxon>
        <taxon>Dikarya</taxon>
        <taxon>Basidiomycota</taxon>
        <taxon>Agaricomycotina</taxon>
        <taxon>Tremellomycetes</taxon>
        <taxon>Filobasidiales</taxon>
        <taxon>Filobasidiaceae</taxon>
        <taxon>Naganishia</taxon>
    </lineage>
</organism>
<name>A0ACC2X546_9TREE</name>
<comment type="caution">
    <text evidence="1">The sequence shown here is derived from an EMBL/GenBank/DDBJ whole genome shotgun (WGS) entry which is preliminary data.</text>
</comment>
<dbReference type="Proteomes" id="UP001234202">
    <property type="component" value="Unassembled WGS sequence"/>
</dbReference>
<accession>A0ACC2X546</accession>
<proteinExistence type="predicted"/>